<dbReference type="AlphaFoldDB" id="A0A2M4DFU2"/>
<dbReference type="EMBL" id="GGFL01012183">
    <property type="protein sequence ID" value="MBW76361.1"/>
    <property type="molecule type" value="Transcribed_RNA"/>
</dbReference>
<proteinExistence type="predicted"/>
<organism evidence="1">
    <name type="scientific">Anopheles darlingi</name>
    <name type="common">Mosquito</name>
    <dbReference type="NCBI Taxonomy" id="43151"/>
    <lineage>
        <taxon>Eukaryota</taxon>
        <taxon>Metazoa</taxon>
        <taxon>Ecdysozoa</taxon>
        <taxon>Arthropoda</taxon>
        <taxon>Hexapoda</taxon>
        <taxon>Insecta</taxon>
        <taxon>Pterygota</taxon>
        <taxon>Neoptera</taxon>
        <taxon>Endopterygota</taxon>
        <taxon>Diptera</taxon>
        <taxon>Nematocera</taxon>
        <taxon>Culicoidea</taxon>
        <taxon>Culicidae</taxon>
        <taxon>Anophelinae</taxon>
        <taxon>Anopheles</taxon>
    </lineage>
</organism>
<reference evidence="1" key="1">
    <citation type="submission" date="2018-01" db="EMBL/GenBank/DDBJ databases">
        <title>An insight into the sialome of Amazonian anophelines.</title>
        <authorList>
            <person name="Ribeiro J.M."/>
            <person name="Scarpassa V."/>
            <person name="Calvo E."/>
        </authorList>
    </citation>
    <scope>NUCLEOTIDE SEQUENCE</scope>
</reference>
<evidence type="ECO:0000313" key="1">
    <source>
        <dbReference type="EMBL" id="MBW76361.1"/>
    </source>
</evidence>
<accession>A0A2M4DFU2</accession>
<protein>
    <submittedName>
        <fullName evidence="1">Putative secreted protein</fullName>
    </submittedName>
</protein>
<name>A0A2M4DFU2_ANODA</name>
<sequence>MPLLMVCIASVAGIGEHLHRFRKYWNYINWFYTRPMVCIFMYRMFRIHKCFDYTGVGISFYMKHNAISVFLGINGIKYYFRM</sequence>